<dbReference type="PANTHER" id="PTHR48109">
    <property type="entry name" value="DIHYDROOROTATE DEHYDROGENASE (QUINONE), MITOCHONDRIAL-RELATED"/>
    <property type="match status" value="1"/>
</dbReference>
<dbReference type="RefSeq" id="WP_035112713.1">
    <property type="nucleotide sequence ID" value="NZ_CP047046.1"/>
</dbReference>
<dbReference type="CDD" id="cd04738">
    <property type="entry name" value="DHOD_2_like"/>
    <property type="match status" value="1"/>
</dbReference>
<dbReference type="EC" id="1.3.5.2" evidence="11"/>
<feature type="active site" description="Nucleophile" evidence="11">
    <location>
        <position position="194"/>
    </location>
</feature>
<dbReference type="GeneID" id="300552762"/>
<feature type="binding site" evidence="11">
    <location>
        <begin position="81"/>
        <end position="85"/>
    </location>
    <ligand>
        <name>FMN</name>
        <dbReference type="ChEBI" id="CHEBI:58210"/>
    </ligand>
</feature>
<feature type="binding site" evidence="11">
    <location>
        <begin position="130"/>
        <end position="134"/>
    </location>
    <ligand>
        <name>substrate</name>
    </ligand>
</feature>
<feature type="domain" description="Dihydroorotate dehydrogenase catalytic" evidence="12">
    <location>
        <begin position="64"/>
        <end position="353"/>
    </location>
</feature>
<dbReference type="EMBL" id="JRVJ01000001">
    <property type="protein sequence ID" value="KGM19328.1"/>
    <property type="molecule type" value="Genomic_DNA"/>
</dbReference>
<evidence type="ECO:0000313" key="13">
    <source>
        <dbReference type="EMBL" id="KGM19328.1"/>
    </source>
</evidence>
<dbReference type="NCBIfam" id="NF003648">
    <property type="entry name" value="PRK05286.2-1"/>
    <property type="match status" value="1"/>
</dbReference>
<sequence length="373" mass="39914">MNTNQPSPFRAVRGAVYRQAVKAMFRIPPERIHGQMTMALEKVSNSPAALQALEKAWVVNDSRLSQNIAGITFPRPLGLAAGFDKDAREVNVWGAIGFGAAEVGTVTHLAQPGNPVPRLFRLPEDRALLNRMGFNNESARAAAMRLQNHRSTVPVGVNLGKSKITEPEQADNDYRQSARVVDSVADYLVINVSSPNTPGLRDLQAVASLRPIIAAVQSESSRPLFVKIAPDLSDEDIDAVVDLAIESGLTGLIATNTTISREGLKTDSSYVRALGAGGISGAPVAVRSLEVLRRIHARAQGKLVLVSVGGIETAQQAWERIGAGAHLLQGYTALIYGGPDWIRDIHLGISQQLTQHGLSNLADAVGKGLPWVD</sequence>
<gene>
    <name evidence="11" type="primary">pyrD</name>
    <name evidence="13" type="ORF">MA47_00030</name>
</gene>
<comment type="subcellular location">
    <subcellularLocation>
        <location evidence="11">Cell membrane</location>
        <topology evidence="11">Peripheral membrane protein</topology>
    </subcellularLocation>
    <subcellularLocation>
        <location evidence="2">Membrane</location>
    </subcellularLocation>
</comment>
<dbReference type="PROSITE" id="PS00911">
    <property type="entry name" value="DHODEHASE_1"/>
    <property type="match status" value="1"/>
</dbReference>
<dbReference type="SUPFAM" id="SSF51395">
    <property type="entry name" value="FMN-linked oxidoreductases"/>
    <property type="match status" value="1"/>
</dbReference>
<evidence type="ECO:0000259" key="12">
    <source>
        <dbReference type="Pfam" id="PF01180"/>
    </source>
</evidence>
<comment type="subunit">
    <text evidence="11">Monomer.</text>
</comment>
<dbReference type="HAMAP" id="MF_00225">
    <property type="entry name" value="DHO_dh_type2"/>
    <property type="match status" value="1"/>
</dbReference>
<keyword evidence="14" id="KW-1185">Reference proteome</keyword>
<evidence type="ECO:0000256" key="8">
    <source>
        <dbReference type="ARBA" id="ARBA00023002"/>
    </source>
</evidence>
<dbReference type="UniPathway" id="UPA00070">
    <property type="reaction ID" value="UER00946"/>
</dbReference>
<dbReference type="NCBIfam" id="TIGR01036">
    <property type="entry name" value="pyrD_sub2"/>
    <property type="match status" value="1"/>
</dbReference>
<feature type="binding site" evidence="11">
    <location>
        <position position="196"/>
    </location>
    <ligand>
        <name>substrate</name>
    </ligand>
</feature>
<dbReference type="InterPro" id="IPR001295">
    <property type="entry name" value="Dihydroorotate_DH_CS"/>
</dbReference>
<dbReference type="PANTHER" id="PTHR48109:SF4">
    <property type="entry name" value="DIHYDROOROTATE DEHYDROGENASE (QUINONE), MITOCHONDRIAL"/>
    <property type="match status" value="1"/>
</dbReference>
<feature type="binding site" evidence="11">
    <location>
        <position position="310"/>
    </location>
    <ligand>
        <name>FMN</name>
        <dbReference type="ChEBI" id="CHEBI:58210"/>
    </ligand>
</feature>
<dbReference type="InterPro" id="IPR005720">
    <property type="entry name" value="Dihydroorotate_DH_cat"/>
</dbReference>
<protein>
    <recommendedName>
        <fullName evidence="11">Dihydroorotate dehydrogenase (quinone)</fullName>
        <ecNumber evidence="11">1.3.5.2</ecNumber>
    </recommendedName>
    <alternativeName>
        <fullName evidence="11">DHOdehase</fullName>
        <shortName evidence="11">DHOD</shortName>
        <shortName evidence="11">DHODase</shortName>
    </alternativeName>
    <alternativeName>
        <fullName evidence="11">Dihydroorotate oxidase</fullName>
    </alternativeName>
</protein>
<dbReference type="Gene3D" id="3.20.20.70">
    <property type="entry name" value="Aldolase class I"/>
    <property type="match status" value="1"/>
</dbReference>
<feature type="binding site" evidence="11">
    <location>
        <position position="255"/>
    </location>
    <ligand>
        <name>FMN</name>
        <dbReference type="ChEBI" id="CHEBI:58210"/>
    </ligand>
</feature>
<feature type="binding site" evidence="11">
    <location>
        <position position="227"/>
    </location>
    <ligand>
        <name>FMN</name>
        <dbReference type="ChEBI" id="CHEBI:58210"/>
    </ligand>
</feature>
<evidence type="ECO:0000313" key="14">
    <source>
        <dbReference type="Proteomes" id="UP000030145"/>
    </source>
</evidence>
<organism evidence="13 14">
    <name type="scientific">Corynebacterium auriscanis</name>
    <dbReference type="NCBI Taxonomy" id="99807"/>
    <lineage>
        <taxon>Bacteria</taxon>
        <taxon>Bacillati</taxon>
        <taxon>Actinomycetota</taxon>
        <taxon>Actinomycetes</taxon>
        <taxon>Mycobacteriales</taxon>
        <taxon>Corynebacteriaceae</taxon>
        <taxon>Corynebacterium</taxon>
    </lineage>
</organism>
<accession>A0A0A2DJG6</accession>
<dbReference type="Proteomes" id="UP000030145">
    <property type="component" value="Unassembled WGS sequence"/>
</dbReference>
<comment type="similarity">
    <text evidence="4 11">Belongs to the dihydroorotate dehydrogenase family. Type 2 subfamily.</text>
</comment>
<evidence type="ECO:0000256" key="9">
    <source>
        <dbReference type="ARBA" id="ARBA00023136"/>
    </source>
</evidence>
<dbReference type="GO" id="GO:0005886">
    <property type="term" value="C:plasma membrane"/>
    <property type="evidence" value="ECO:0007669"/>
    <property type="project" value="UniProtKB-SubCell"/>
</dbReference>
<feature type="binding site" evidence="11">
    <location>
        <position position="191"/>
    </location>
    <ligand>
        <name>FMN</name>
        <dbReference type="ChEBI" id="CHEBI:58210"/>
    </ligand>
</feature>
<keyword evidence="8 11" id="KW-0560">Oxidoreductase</keyword>
<evidence type="ECO:0000256" key="1">
    <source>
        <dbReference type="ARBA" id="ARBA00003125"/>
    </source>
</evidence>
<feature type="binding site" evidence="11">
    <location>
        <position position="158"/>
    </location>
    <ligand>
        <name>FMN</name>
        <dbReference type="ChEBI" id="CHEBI:58210"/>
    </ligand>
</feature>
<keyword evidence="5 11" id="KW-0285">Flavoprotein</keyword>
<feature type="binding site" evidence="11">
    <location>
        <position position="105"/>
    </location>
    <ligand>
        <name>FMN</name>
        <dbReference type="ChEBI" id="CHEBI:58210"/>
    </ligand>
</feature>
<dbReference type="GO" id="GO:0044205">
    <property type="term" value="P:'de novo' UMP biosynthetic process"/>
    <property type="evidence" value="ECO:0007669"/>
    <property type="project" value="UniProtKB-UniRule"/>
</dbReference>
<feature type="binding site" evidence="11">
    <location>
        <position position="191"/>
    </location>
    <ligand>
        <name>substrate</name>
    </ligand>
</feature>
<evidence type="ECO:0000256" key="7">
    <source>
        <dbReference type="ARBA" id="ARBA00022975"/>
    </source>
</evidence>
<evidence type="ECO:0000256" key="10">
    <source>
        <dbReference type="ARBA" id="ARBA00048639"/>
    </source>
</evidence>
<comment type="catalytic activity">
    <reaction evidence="10 11">
        <text>(S)-dihydroorotate + a quinone = orotate + a quinol</text>
        <dbReference type="Rhea" id="RHEA:30187"/>
        <dbReference type="ChEBI" id="CHEBI:24646"/>
        <dbReference type="ChEBI" id="CHEBI:30839"/>
        <dbReference type="ChEBI" id="CHEBI:30864"/>
        <dbReference type="ChEBI" id="CHEBI:132124"/>
        <dbReference type="EC" id="1.3.5.2"/>
    </reaction>
</comment>
<dbReference type="GO" id="GO:0006207">
    <property type="term" value="P:'de novo' pyrimidine nucleobase biosynthetic process"/>
    <property type="evidence" value="ECO:0007669"/>
    <property type="project" value="UniProtKB-UniRule"/>
</dbReference>
<reference evidence="13 14" key="1">
    <citation type="submission" date="2014-10" db="EMBL/GenBank/DDBJ databases">
        <title>Whole Genome sequence of Corynebacterium auriscanis strain CIP 106629.</title>
        <authorList>
            <person name="Hassan S.S."/>
            <person name="Jamal S.B."/>
            <person name="Tiwari S."/>
            <person name="Oliveira L.D.C."/>
            <person name="Souza F."/>
            <person name="Mariano D.C."/>
            <person name="Almeida S."/>
            <person name="Dorella F."/>
            <person name="Pereira F."/>
            <person name="Carvalho A."/>
            <person name="Leal C.A."/>
            <person name="Soares S.D.C."/>
            <person name="Figueiredo H.C."/>
            <person name="Silva A."/>
            <person name="Azevedo V.A."/>
        </authorList>
    </citation>
    <scope>NUCLEOTIDE SEQUENCE [LARGE SCALE GENOMIC DNA]</scope>
    <source>
        <strain evidence="13 14">CIP 106629</strain>
    </source>
</reference>
<dbReference type="InterPro" id="IPR050074">
    <property type="entry name" value="DHO_dehydrogenase"/>
</dbReference>
<evidence type="ECO:0000256" key="2">
    <source>
        <dbReference type="ARBA" id="ARBA00004370"/>
    </source>
</evidence>
<feature type="binding site" evidence="11">
    <location>
        <position position="85"/>
    </location>
    <ligand>
        <name>substrate</name>
    </ligand>
</feature>
<evidence type="ECO:0000256" key="3">
    <source>
        <dbReference type="ARBA" id="ARBA00005161"/>
    </source>
</evidence>
<feature type="binding site" evidence="11">
    <location>
        <begin position="256"/>
        <end position="257"/>
    </location>
    <ligand>
        <name>substrate</name>
    </ligand>
</feature>
<feature type="binding site" evidence="11">
    <location>
        <position position="281"/>
    </location>
    <ligand>
        <name>FMN</name>
        <dbReference type="ChEBI" id="CHEBI:58210"/>
    </ligand>
</feature>
<dbReference type="AlphaFoldDB" id="A0A0A2DJG6"/>
<comment type="function">
    <text evidence="1 11">Catalyzes the conversion of dihydroorotate to orotate with quinone as electron acceptor.</text>
</comment>
<keyword evidence="9 11" id="KW-0472">Membrane</keyword>
<dbReference type="GO" id="GO:0005737">
    <property type="term" value="C:cytoplasm"/>
    <property type="evidence" value="ECO:0007669"/>
    <property type="project" value="InterPro"/>
</dbReference>
<dbReference type="Pfam" id="PF01180">
    <property type="entry name" value="DHO_dh"/>
    <property type="match status" value="1"/>
</dbReference>
<comment type="cofactor">
    <cofactor evidence="11">
        <name>FMN</name>
        <dbReference type="ChEBI" id="CHEBI:58210"/>
    </cofactor>
    <text evidence="11">Binds 1 FMN per subunit.</text>
</comment>
<keyword evidence="7 11" id="KW-0665">Pyrimidine biosynthesis</keyword>
<proteinExistence type="inferred from homology"/>
<name>A0A0A2DJG6_9CORY</name>
<dbReference type="InterPro" id="IPR005719">
    <property type="entry name" value="Dihydroorotate_DH_2"/>
</dbReference>
<dbReference type="GO" id="GO:0106430">
    <property type="term" value="F:dihydroorotate dehydrogenase (quinone) activity"/>
    <property type="evidence" value="ECO:0007669"/>
    <property type="project" value="UniProtKB-EC"/>
</dbReference>
<feature type="binding site" evidence="11">
    <location>
        <begin position="331"/>
        <end position="332"/>
    </location>
    <ligand>
        <name>FMN</name>
        <dbReference type="ChEBI" id="CHEBI:58210"/>
    </ligand>
</feature>
<dbReference type="InterPro" id="IPR013785">
    <property type="entry name" value="Aldolase_TIM"/>
</dbReference>
<comment type="pathway">
    <text evidence="3 11">Pyrimidine metabolism; UMP biosynthesis via de novo pathway; orotate from (S)-dihydroorotate (quinone route): step 1/1.</text>
</comment>
<comment type="caution">
    <text evidence="13">The sequence shown here is derived from an EMBL/GenBank/DDBJ whole genome shotgun (WGS) entry which is preliminary data.</text>
</comment>
<evidence type="ECO:0000256" key="5">
    <source>
        <dbReference type="ARBA" id="ARBA00022630"/>
    </source>
</evidence>
<keyword evidence="6 11" id="KW-0288">FMN</keyword>
<dbReference type="PROSITE" id="PS00912">
    <property type="entry name" value="DHODEHASE_2"/>
    <property type="match status" value="1"/>
</dbReference>
<dbReference type="NCBIfam" id="NF003652">
    <property type="entry name" value="PRK05286.2-5"/>
    <property type="match status" value="1"/>
</dbReference>
<evidence type="ECO:0000256" key="4">
    <source>
        <dbReference type="ARBA" id="ARBA00005359"/>
    </source>
</evidence>
<keyword evidence="11" id="KW-1003">Cell membrane</keyword>
<evidence type="ECO:0000256" key="6">
    <source>
        <dbReference type="ARBA" id="ARBA00022643"/>
    </source>
</evidence>
<evidence type="ECO:0000256" key="11">
    <source>
        <dbReference type="HAMAP-Rule" id="MF_00225"/>
    </source>
</evidence>